<accession>A0A8J9VVT8</accession>
<reference evidence="4" key="1">
    <citation type="submission" date="2022-01" db="EMBL/GenBank/DDBJ databases">
        <authorList>
            <person name="Braso-Vives M."/>
        </authorList>
    </citation>
    <scope>NUCLEOTIDE SEQUENCE</scope>
</reference>
<feature type="chain" id="PRO_5035477747" evidence="3">
    <location>
        <begin position="24"/>
        <end position="131"/>
    </location>
</feature>
<organism evidence="4 5">
    <name type="scientific">Branchiostoma lanceolatum</name>
    <name type="common">Common lancelet</name>
    <name type="synonym">Amphioxus lanceolatum</name>
    <dbReference type="NCBI Taxonomy" id="7740"/>
    <lineage>
        <taxon>Eukaryota</taxon>
        <taxon>Metazoa</taxon>
        <taxon>Chordata</taxon>
        <taxon>Cephalochordata</taxon>
        <taxon>Leptocardii</taxon>
        <taxon>Amphioxiformes</taxon>
        <taxon>Branchiostomatidae</taxon>
        <taxon>Branchiostoma</taxon>
    </lineage>
</organism>
<sequence>MKLFVCTLVTMVVIAMLIDDSDAYLYKRREGLEEEERSLQDELDQKLDARELEGLEEEVRSLLDGLKEKLDARELEGLEEEDCKKSNLLLLITFMTSVETPGGDASSCNLQPTGRPEDRSVQWRQKGGIKR</sequence>
<feature type="signal peptide" evidence="3">
    <location>
        <begin position="1"/>
        <end position="23"/>
    </location>
</feature>
<dbReference type="AlphaFoldDB" id="A0A8J9VVT8"/>
<dbReference type="Proteomes" id="UP000838412">
    <property type="component" value="Chromosome 1"/>
</dbReference>
<proteinExistence type="predicted"/>
<evidence type="ECO:0000256" key="3">
    <source>
        <dbReference type="SAM" id="SignalP"/>
    </source>
</evidence>
<keyword evidence="3" id="KW-0732">Signal</keyword>
<feature type="region of interest" description="Disordered" evidence="2">
    <location>
        <begin position="99"/>
        <end position="131"/>
    </location>
</feature>
<evidence type="ECO:0000313" key="4">
    <source>
        <dbReference type="EMBL" id="CAH1233177.1"/>
    </source>
</evidence>
<dbReference type="EMBL" id="OV696686">
    <property type="protein sequence ID" value="CAH1233177.1"/>
    <property type="molecule type" value="Genomic_DNA"/>
</dbReference>
<protein>
    <submittedName>
        <fullName evidence="4">Hypp625 protein</fullName>
    </submittedName>
</protein>
<keyword evidence="1" id="KW-0175">Coiled coil</keyword>
<feature type="coiled-coil region" evidence="1">
    <location>
        <begin position="29"/>
        <end position="72"/>
    </location>
</feature>
<evidence type="ECO:0000256" key="1">
    <source>
        <dbReference type="SAM" id="Coils"/>
    </source>
</evidence>
<evidence type="ECO:0000256" key="2">
    <source>
        <dbReference type="SAM" id="MobiDB-lite"/>
    </source>
</evidence>
<evidence type="ECO:0000313" key="5">
    <source>
        <dbReference type="Proteomes" id="UP000838412"/>
    </source>
</evidence>
<gene>
    <name evidence="4" type="primary">Hypp625</name>
    <name evidence="4" type="ORF">BLAG_LOCUS2021</name>
</gene>
<keyword evidence="5" id="KW-1185">Reference proteome</keyword>
<name>A0A8J9VVT8_BRALA</name>